<dbReference type="Proteomes" id="UP000516173">
    <property type="component" value="Chromosome"/>
</dbReference>
<gene>
    <name evidence="1" type="ORF">NWFMUON74_07380</name>
</gene>
<evidence type="ECO:0000313" key="1">
    <source>
        <dbReference type="EMBL" id="BCK52966.1"/>
    </source>
</evidence>
<evidence type="ECO:0000313" key="2">
    <source>
        <dbReference type="Proteomes" id="UP000516173"/>
    </source>
</evidence>
<sequence length="69" mass="7497">MGSRHPGVDDAELDVLIHGLIEAISLHLGEIRIAVEVEIVPRDYYANLFADFVLISQSHAAVLSLAVTD</sequence>
<keyword evidence="2" id="KW-1185">Reference proteome</keyword>
<organism evidence="1 2">
    <name type="scientific">Nocardia wallacei</name>
    <dbReference type="NCBI Taxonomy" id="480035"/>
    <lineage>
        <taxon>Bacteria</taxon>
        <taxon>Bacillati</taxon>
        <taxon>Actinomycetota</taxon>
        <taxon>Actinomycetes</taxon>
        <taxon>Mycobacteriales</taxon>
        <taxon>Nocardiaceae</taxon>
        <taxon>Nocardia</taxon>
    </lineage>
</organism>
<accession>A0A7G1KEE8</accession>
<dbReference type="AlphaFoldDB" id="A0A7G1KEE8"/>
<proteinExistence type="predicted"/>
<dbReference type="GeneID" id="80345359"/>
<dbReference type="RefSeq" id="WP_187686589.1">
    <property type="nucleotide sequence ID" value="NZ_AP023396.1"/>
</dbReference>
<dbReference type="EMBL" id="AP023396">
    <property type="protein sequence ID" value="BCK52966.1"/>
    <property type="molecule type" value="Genomic_DNA"/>
</dbReference>
<reference evidence="1 2" key="1">
    <citation type="submission" date="2020-08" db="EMBL/GenBank/DDBJ databases">
        <title>Genome Sequencing of Nocardia wallacei strain FMUON74 and assembly.</title>
        <authorList>
            <person name="Toyokawa M."/>
            <person name="Uesaka K."/>
        </authorList>
    </citation>
    <scope>NUCLEOTIDE SEQUENCE [LARGE SCALE GENOMIC DNA]</scope>
    <source>
        <strain evidence="1 2">FMUON74</strain>
    </source>
</reference>
<protein>
    <submittedName>
        <fullName evidence="1">Uncharacterized protein</fullName>
    </submittedName>
</protein>
<name>A0A7G1KEE8_9NOCA</name>
<dbReference type="KEGG" id="nwl:NWFMUON74_07380"/>